<name>A0A240ERB4_9VIBR</name>
<accession>A0A240ERB4</accession>
<dbReference type="AlphaFoldDB" id="A0A240ERB4"/>
<gene>
    <name evidence="2" type="ORF">VTH8203_04503</name>
</gene>
<dbReference type="Proteomes" id="UP000219336">
    <property type="component" value="Unassembled WGS sequence"/>
</dbReference>
<evidence type="ECO:0000256" key="1">
    <source>
        <dbReference type="SAM" id="MobiDB-lite"/>
    </source>
</evidence>
<keyword evidence="3" id="KW-1185">Reference proteome</keyword>
<feature type="region of interest" description="Disordered" evidence="1">
    <location>
        <begin position="54"/>
        <end position="88"/>
    </location>
</feature>
<reference evidence="3" key="1">
    <citation type="submission" date="2016-06" db="EMBL/GenBank/DDBJ databases">
        <authorList>
            <person name="Rodrigo-Torres L."/>
            <person name="Arahal R.D."/>
            <person name="Lucena T."/>
        </authorList>
    </citation>
    <scope>NUCLEOTIDE SEQUENCE [LARGE SCALE GENOMIC DNA]</scope>
    <source>
        <strain evidence="3">CECT8203</strain>
    </source>
</reference>
<evidence type="ECO:0000313" key="2">
    <source>
        <dbReference type="EMBL" id="SNX50829.1"/>
    </source>
</evidence>
<sequence length="88" mass="10226">MASCEGKLGKHWVVYNCYYLDCFTRCQTLNPSQRAKPHAAVLAVNMRWPVWGSLDRDSRKASNNKDNGRHQQDKEKQPLRTNISQLTY</sequence>
<dbReference type="EMBL" id="OANU01000154">
    <property type="protein sequence ID" value="SNX50829.1"/>
    <property type="molecule type" value="Genomic_DNA"/>
</dbReference>
<feature type="compositionally biased region" description="Polar residues" evidence="1">
    <location>
        <begin position="79"/>
        <end position="88"/>
    </location>
</feature>
<protein>
    <submittedName>
        <fullName evidence="2">Uncharacterized protein</fullName>
    </submittedName>
</protein>
<evidence type="ECO:0000313" key="3">
    <source>
        <dbReference type="Proteomes" id="UP000219336"/>
    </source>
</evidence>
<feature type="compositionally biased region" description="Basic and acidic residues" evidence="1">
    <location>
        <begin position="66"/>
        <end position="78"/>
    </location>
</feature>
<proteinExistence type="predicted"/>
<organism evidence="2 3">
    <name type="scientific">Vibrio thalassae</name>
    <dbReference type="NCBI Taxonomy" id="1243014"/>
    <lineage>
        <taxon>Bacteria</taxon>
        <taxon>Pseudomonadati</taxon>
        <taxon>Pseudomonadota</taxon>
        <taxon>Gammaproteobacteria</taxon>
        <taxon>Vibrionales</taxon>
        <taxon>Vibrionaceae</taxon>
        <taxon>Vibrio</taxon>
    </lineage>
</organism>